<keyword evidence="1" id="KW-0472">Membrane</keyword>
<evidence type="ECO:0000256" key="1">
    <source>
        <dbReference type="SAM" id="Phobius"/>
    </source>
</evidence>
<reference evidence="2" key="1">
    <citation type="submission" date="2022-06" db="EMBL/GenBank/DDBJ databases">
        <title>Complete genome sequence of Streptomyces nigrescens HEK616.</title>
        <authorList>
            <person name="Asamizu S."/>
            <person name="Onaka H."/>
        </authorList>
    </citation>
    <scope>NUCLEOTIDE SEQUENCE</scope>
    <source>
        <strain evidence="2">HEK616</strain>
        <plasmid evidence="2">SNP1</plasmid>
    </source>
</reference>
<gene>
    <name evidence="2" type="ORF">HEK616_83430</name>
</gene>
<dbReference type="EMBL" id="AP026074">
    <property type="protein sequence ID" value="BDM74856.1"/>
    <property type="molecule type" value="Genomic_DNA"/>
</dbReference>
<keyword evidence="3" id="KW-1185">Reference proteome</keyword>
<accession>A0ABM8A7Y1</accession>
<feature type="transmembrane region" description="Helical" evidence="1">
    <location>
        <begin position="115"/>
        <end position="136"/>
    </location>
</feature>
<keyword evidence="1" id="KW-1133">Transmembrane helix</keyword>
<feature type="transmembrane region" description="Helical" evidence="1">
    <location>
        <begin position="52"/>
        <end position="70"/>
    </location>
</feature>
<evidence type="ECO:0000313" key="3">
    <source>
        <dbReference type="Proteomes" id="UP001059597"/>
    </source>
</evidence>
<protein>
    <recommendedName>
        <fullName evidence="4">Integral membrane protein</fullName>
    </recommendedName>
</protein>
<keyword evidence="1" id="KW-0812">Transmembrane</keyword>
<feature type="transmembrane region" description="Helical" evidence="1">
    <location>
        <begin position="82"/>
        <end position="103"/>
    </location>
</feature>
<feature type="transmembrane region" description="Helical" evidence="1">
    <location>
        <begin position="156"/>
        <end position="177"/>
    </location>
</feature>
<geneLocation type="plasmid" evidence="2 3">
    <name>SNP1</name>
</geneLocation>
<evidence type="ECO:0000313" key="2">
    <source>
        <dbReference type="EMBL" id="BDM74856.1"/>
    </source>
</evidence>
<proteinExistence type="predicted"/>
<evidence type="ECO:0008006" key="4">
    <source>
        <dbReference type="Google" id="ProtNLM"/>
    </source>
</evidence>
<keyword evidence="2" id="KW-0614">Plasmid</keyword>
<dbReference type="Proteomes" id="UP001059597">
    <property type="component" value="Plasmid SNP1"/>
</dbReference>
<name>A0ABM8A7Y1_STRNI</name>
<organism evidence="2 3">
    <name type="scientific">Streptomyces nigrescens</name>
    <dbReference type="NCBI Taxonomy" id="1920"/>
    <lineage>
        <taxon>Bacteria</taxon>
        <taxon>Bacillati</taxon>
        <taxon>Actinomycetota</taxon>
        <taxon>Actinomycetes</taxon>
        <taxon>Kitasatosporales</taxon>
        <taxon>Streptomycetaceae</taxon>
        <taxon>Streptomyces</taxon>
    </lineage>
</organism>
<sequence length="196" mass="20695">MEALVNPALNPGAGDWRLRSKQSGAVNLTDYCVNGILVLLVVRQVCGSRLDLINLVLPVVLVGATAVYYLRSVPTAGNDLVLELVLAGSGVALGVLCGLTTHLRRKADGVYAKAGVVAAALWVFGMAFRMGFAYAADHGAGDAIATFSRSHQITSAQAWVAAFVMMALAQAMTRLVVIRYRAYRLTSCAARDLAAV</sequence>